<sequence length="1281" mass="139387">MVMVLPVDLAETASIAASVAGEEHTLTCKEQLTPVSCRFNKVGVMTDLLPAPSSTPLQKLNSNISNTIINSNNILSNHSNKTRPRSKSEHVMEAVPSKATIATVSSALAASASTDTASKSASTGKDRRRSNNSNSNNNNNNNTNQSSGKTKGPKNTGSKLRPPAHASQYLPPTARSPLSITTRYQDQHHSLYEQRISLHTEESDSDSLSTVSQSSAQYSSSASIAPIRRGRVFRKLTRHPDSTDSEDALSMSPLESSLVSRNHSPSSSRASSLTRSRPSSPLPHPTIPQQQQQRDSLEDESTAGQQSIRSRIPTPITARRPTEQAPSTLRMSMEAPLTKPKRKRRTRRKIQWSNKLSGDEGEDEDEGGILSMDLMDDNIDPSTGQFHTPTTSTDNNNNRVRNDSSYSSCNSSCTSPPPPNDIHGMRNSMDSQSQDFSSLDKEVLDVLKGLNSAPLPYHPSLQANEDATEELQERTLAKEMLDARKQAQNGPSMASNMAAKSQRSFAPASRIQLVSETRHSSLAAFFASSGPTEMLIDPSTDSTLLMSPPLSATLGSLENQMAARPKSYPQGVQPGLPVHHKGPTENLLPPTPEISPELHPTARKARPSSMDSSSLRLMLQPLQKTSNFKFSPSGPSSNSPPPAKPSNTPNNRAGAPPPPPPPPPPAPTSLMAKKDAHGSRSPLHISTTNVSSDPHQKSPAPLTPNRSIVARHVLRWDALSHGDISHTVFDPDLHHHVHHQHHPHHHQYLHPSFRRRRSEGHGPDHHQTLDSDASPSSPDFPVSMESFGAQEAEMNGPHHNVVSAQVAYTSQEDITQHDAVDSDLDQRAVSEASHLGQPEGPSHAVPGALEGPAEGPHEPMESGPIGPPPAIEMDFQKFEELFCIDPIEEQRRVKAKEASLQAKSKPKDVQLLDVRRATNVSIGLSRLMKRYESFEALRSMVLTLDISTASAPPTSEASAQDHAMVIASPIPKSPLLHAMSFLDGIGNVDDEVKDQRDTADEDPDSMFCTPSRPSRVRVPSKLALLFSAPSPSGPPSPMGALGAHPLFASLSRPSSPAFSSPGMNHSSGSLFASRSDSPAVYQQHLNLDDLLTLEPLLPSDKERSVLEVYRRQHKAEFMANETEAVQKLGLSERFMYAMSKPVFTPLPESMRPNESSLQWAGANSALLKGGFASLNLKRIRSATPMLSSLATSSTTTQDEDPILIDDYLFASICMLRFDSDVKATEAQIKELTEGCDGLRMNENLKVLFLGVLQVGNMLNTIYGRKKPSWQQQYYHQPQIAQ</sequence>
<feature type="compositionally biased region" description="Low complexity" evidence="1">
    <location>
        <begin position="131"/>
        <end position="147"/>
    </location>
</feature>
<evidence type="ECO:0000256" key="1">
    <source>
        <dbReference type="SAM" id="MobiDB-lite"/>
    </source>
</evidence>
<feature type="compositionally biased region" description="Basic residues" evidence="1">
    <location>
        <begin position="736"/>
        <end position="758"/>
    </location>
</feature>
<feature type="region of interest" description="Disordered" evidence="1">
    <location>
        <begin position="560"/>
        <end position="613"/>
    </location>
</feature>
<evidence type="ECO:0000313" key="3">
    <source>
        <dbReference type="Proteomes" id="UP000726737"/>
    </source>
</evidence>
<dbReference type="SUPFAM" id="SSF101447">
    <property type="entry name" value="Formin homology 2 domain (FH2 domain)"/>
    <property type="match status" value="1"/>
</dbReference>
<feature type="compositionally biased region" description="Polar residues" evidence="1">
    <location>
        <begin position="428"/>
        <end position="437"/>
    </location>
</feature>
<organism evidence="2 3">
    <name type="scientific">Mortierella polycephala</name>
    <dbReference type="NCBI Taxonomy" id="41804"/>
    <lineage>
        <taxon>Eukaryota</taxon>
        <taxon>Fungi</taxon>
        <taxon>Fungi incertae sedis</taxon>
        <taxon>Mucoromycota</taxon>
        <taxon>Mortierellomycotina</taxon>
        <taxon>Mortierellomycetes</taxon>
        <taxon>Mortierellales</taxon>
        <taxon>Mortierellaceae</taxon>
        <taxon>Mortierella</taxon>
    </lineage>
</organism>
<dbReference type="EMBL" id="JAAAJA010001037">
    <property type="protein sequence ID" value="KAG0248293.1"/>
    <property type="molecule type" value="Genomic_DNA"/>
</dbReference>
<feature type="compositionally biased region" description="Low complexity" evidence="1">
    <location>
        <begin position="256"/>
        <end position="279"/>
    </location>
</feature>
<dbReference type="InterPro" id="IPR042201">
    <property type="entry name" value="FH2_Formin_sf"/>
</dbReference>
<name>A0A9P6PMQ7_9FUNG</name>
<feature type="region of interest" description="Disordered" evidence="1">
    <location>
        <begin position="74"/>
        <end position="94"/>
    </location>
</feature>
<comment type="caution">
    <text evidence="2">The sequence shown here is derived from an EMBL/GenBank/DDBJ whole genome shotgun (WGS) entry which is preliminary data.</text>
</comment>
<feature type="compositionally biased region" description="Low complexity" evidence="1">
    <location>
        <begin position="626"/>
        <end position="637"/>
    </location>
</feature>
<reference evidence="2" key="1">
    <citation type="journal article" date="2020" name="Fungal Divers.">
        <title>Resolving the Mortierellaceae phylogeny through synthesis of multi-gene phylogenetics and phylogenomics.</title>
        <authorList>
            <person name="Vandepol N."/>
            <person name="Liber J."/>
            <person name="Desiro A."/>
            <person name="Na H."/>
            <person name="Kennedy M."/>
            <person name="Barry K."/>
            <person name="Grigoriev I.V."/>
            <person name="Miller A.N."/>
            <person name="O'Donnell K."/>
            <person name="Stajich J.E."/>
            <person name="Bonito G."/>
        </authorList>
    </citation>
    <scope>NUCLEOTIDE SEQUENCE</scope>
    <source>
        <strain evidence="2">KOD948</strain>
    </source>
</reference>
<feature type="region of interest" description="Disordered" evidence="1">
    <location>
        <begin position="237"/>
        <end position="437"/>
    </location>
</feature>
<protein>
    <recommendedName>
        <fullName evidence="4">FH2 domain-containing protein</fullName>
    </recommendedName>
</protein>
<feature type="compositionally biased region" description="Polar residues" evidence="1">
    <location>
        <begin position="684"/>
        <end position="693"/>
    </location>
</feature>
<feature type="region of interest" description="Disordered" evidence="1">
    <location>
        <begin position="736"/>
        <end position="783"/>
    </location>
</feature>
<accession>A0A9P6PMQ7</accession>
<proteinExistence type="predicted"/>
<dbReference type="Gene3D" id="1.20.58.2220">
    <property type="entry name" value="Formin, FH2 domain"/>
    <property type="match status" value="1"/>
</dbReference>
<dbReference type="Proteomes" id="UP000726737">
    <property type="component" value="Unassembled WGS sequence"/>
</dbReference>
<feature type="compositionally biased region" description="Low complexity" evidence="1">
    <location>
        <begin position="390"/>
        <end position="414"/>
    </location>
</feature>
<feature type="region of interest" description="Disordered" evidence="1">
    <location>
        <begin position="626"/>
        <end position="705"/>
    </location>
</feature>
<feature type="compositionally biased region" description="Basic and acidic residues" evidence="1">
    <location>
        <begin position="759"/>
        <end position="769"/>
    </location>
</feature>
<feature type="region of interest" description="Disordered" evidence="1">
    <location>
        <begin position="994"/>
        <end position="1014"/>
    </location>
</feature>
<feature type="compositionally biased region" description="Pro residues" evidence="1">
    <location>
        <begin position="655"/>
        <end position="667"/>
    </location>
</feature>
<evidence type="ECO:0008006" key="4">
    <source>
        <dbReference type="Google" id="ProtNLM"/>
    </source>
</evidence>
<feature type="compositionally biased region" description="Low complexity" evidence="1">
    <location>
        <begin position="108"/>
        <end position="123"/>
    </location>
</feature>
<gene>
    <name evidence="2" type="ORF">BG011_000230</name>
</gene>
<feature type="non-terminal residue" evidence="2">
    <location>
        <position position="1"/>
    </location>
</feature>
<feature type="compositionally biased region" description="Polar residues" evidence="1">
    <location>
        <begin position="380"/>
        <end position="389"/>
    </location>
</feature>
<dbReference type="OrthoDB" id="5632at2759"/>
<feature type="region of interest" description="Disordered" evidence="1">
    <location>
        <begin position="108"/>
        <end position="176"/>
    </location>
</feature>
<keyword evidence="3" id="KW-1185">Reference proteome</keyword>
<feature type="region of interest" description="Disordered" evidence="1">
    <location>
        <begin position="200"/>
        <end position="223"/>
    </location>
</feature>
<evidence type="ECO:0000313" key="2">
    <source>
        <dbReference type="EMBL" id="KAG0248293.1"/>
    </source>
</evidence>
<feature type="compositionally biased region" description="Low complexity" evidence="1">
    <location>
        <begin position="770"/>
        <end position="783"/>
    </location>
</feature>
<feature type="region of interest" description="Disordered" evidence="1">
    <location>
        <begin position="824"/>
        <end position="868"/>
    </location>
</feature>
<feature type="compositionally biased region" description="Basic residues" evidence="1">
    <location>
        <begin position="339"/>
        <end position="350"/>
    </location>
</feature>
<feature type="compositionally biased region" description="Low complexity" evidence="1">
    <location>
        <begin position="206"/>
        <end position="223"/>
    </location>
</feature>